<sequence length="130" mass="15514">MEMKNKTQHFDPNDFEAVKNIALSFPGAEESISHEGTPSVKVRGKLMCRLHDSGEFIPIRLNFEIRDHYLEHYPEIFHLPDHFKPYPYLCMWIHHYDKRLLQEILELSWKSLATKKQISEYEAEKKNNDL</sequence>
<proteinExistence type="predicted"/>
<gene>
    <name evidence="1" type="ORF">SAMN05421856_11419</name>
</gene>
<protein>
    <recommendedName>
        <fullName evidence="3">YjbR protein</fullName>
    </recommendedName>
</protein>
<evidence type="ECO:0000313" key="2">
    <source>
        <dbReference type="Proteomes" id="UP000199450"/>
    </source>
</evidence>
<dbReference type="Proteomes" id="UP000199450">
    <property type="component" value="Unassembled WGS sequence"/>
</dbReference>
<dbReference type="AlphaFoldDB" id="A0A1H8DMQ3"/>
<dbReference type="Pfam" id="PF04237">
    <property type="entry name" value="YjbR"/>
    <property type="match status" value="1"/>
</dbReference>
<dbReference type="InterPro" id="IPR058532">
    <property type="entry name" value="YjbR/MT2646/Rv2570-like"/>
</dbReference>
<dbReference type="SUPFAM" id="SSF142906">
    <property type="entry name" value="YjbR-like"/>
    <property type="match status" value="1"/>
</dbReference>
<keyword evidence="2" id="KW-1185">Reference proteome</keyword>
<name>A0A1H8DMQ3_9FLAO</name>
<accession>A0A1H8DMQ3</accession>
<dbReference type="EMBL" id="FOBV01000014">
    <property type="protein sequence ID" value="SEN07808.1"/>
    <property type="molecule type" value="Genomic_DNA"/>
</dbReference>
<dbReference type="InterPro" id="IPR038056">
    <property type="entry name" value="YjbR-like_sf"/>
</dbReference>
<evidence type="ECO:0000313" key="1">
    <source>
        <dbReference type="EMBL" id="SEN07808.1"/>
    </source>
</evidence>
<reference evidence="2" key="1">
    <citation type="submission" date="2016-10" db="EMBL/GenBank/DDBJ databases">
        <authorList>
            <person name="Varghese N."/>
            <person name="Submissions S."/>
        </authorList>
    </citation>
    <scope>NUCLEOTIDE SEQUENCE [LARGE SCALE GENOMIC DNA]</scope>
    <source>
        <strain evidence="2">DSM 17453</strain>
    </source>
</reference>
<dbReference type="STRING" id="295069.SAMN05421856_11419"/>
<dbReference type="OrthoDB" id="954305at2"/>
<evidence type="ECO:0008006" key="3">
    <source>
        <dbReference type="Google" id="ProtNLM"/>
    </source>
</evidence>
<organism evidence="1 2">
    <name type="scientific">Chryseobacterium taichungense</name>
    <dbReference type="NCBI Taxonomy" id="295069"/>
    <lineage>
        <taxon>Bacteria</taxon>
        <taxon>Pseudomonadati</taxon>
        <taxon>Bacteroidota</taxon>
        <taxon>Flavobacteriia</taxon>
        <taxon>Flavobacteriales</taxon>
        <taxon>Weeksellaceae</taxon>
        <taxon>Chryseobacterium group</taxon>
        <taxon>Chryseobacterium</taxon>
    </lineage>
</organism>